<keyword evidence="4 6" id="KW-0238">DNA-binding</keyword>
<evidence type="ECO:0000256" key="4">
    <source>
        <dbReference type="ARBA" id="ARBA00023125"/>
    </source>
</evidence>
<name>A0A4V3ETP8_9CLOT</name>
<evidence type="ECO:0000256" key="1">
    <source>
        <dbReference type="ARBA" id="ARBA00022490"/>
    </source>
</evidence>
<dbReference type="InterPro" id="IPR007627">
    <property type="entry name" value="RNA_pol_sigma70_r2"/>
</dbReference>
<reference evidence="8 9" key="1">
    <citation type="submission" date="2019-03" db="EMBL/GenBank/DDBJ databases">
        <title>Genomic Encyclopedia of Type Strains, Phase IV (KMG-IV): sequencing the most valuable type-strain genomes for metagenomic binning, comparative biology and taxonomic classification.</title>
        <authorList>
            <person name="Goeker M."/>
        </authorList>
    </citation>
    <scope>NUCLEOTIDE SEQUENCE [LARGE SCALE GENOMIC DNA]</scope>
    <source>
        <strain evidence="8 9">DSM 24455</strain>
    </source>
</reference>
<dbReference type="GO" id="GO:0016987">
    <property type="term" value="F:sigma factor activity"/>
    <property type="evidence" value="ECO:0007669"/>
    <property type="project" value="UniProtKB-UniRule"/>
</dbReference>
<dbReference type="AlphaFoldDB" id="A0A4V3ETP8"/>
<sequence>MDARNYFIESNKPYIHQYASLICKRYLSWENDDELSIALMAFNDAIDTFKEGNFETYSKIIMKNRLIDYFRKNSRNEIPIEDESIQNYTSYTHSIDEKLDRVSQINLFKEIMEDFNITLEDLTRKSPKHRDTREKLIELAKHLATIDEIITVIKIKKILPIKEILLISEISRKTLEDWRKYIIALIIIFSDKRLDSLREFIV</sequence>
<feature type="short sequence motif" description="Polymerase core binding" evidence="6">
    <location>
        <begin position="33"/>
        <end position="46"/>
    </location>
</feature>
<dbReference type="EMBL" id="SOAZ01000002">
    <property type="protein sequence ID" value="TDT63375.1"/>
    <property type="molecule type" value="Genomic_DNA"/>
</dbReference>
<comment type="subunit">
    <text evidence="6">Interacts with RsgI.</text>
</comment>
<keyword evidence="2 6" id="KW-0805">Transcription regulation</keyword>
<dbReference type="Gene3D" id="1.10.1740.10">
    <property type="match status" value="1"/>
</dbReference>
<evidence type="ECO:0000256" key="5">
    <source>
        <dbReference type="ARBA" id="ARBA00023163"/>
    </source>
</evidence>
<comment type="function">
    <text evidence="6">Sigma factors are initiation factors that promote the attachment of RNA polymerase to specific initiation sites and are then released.</text>
</comment>
<gene>
    <name evidence="6" type="primary">sigI</name>
    <name evidence="8" type="ORF">EDD71_102135</name>
</gene>
<dbReference type="InterPro" id="IPR013325">
    <property type="entry name" value="RNA_pol_sigma_r2"/>
</dbReference>
<dbReference type="SUPFAM" id="SSF88946">
    <property type="entry name" value="Sigma2 domain of RNA polymerase sigma factors"/>
    <property type="match status" value="1"/>
</dbReference>
<feature type="DNA-binding region" description="H-T-H motif" evidence="6">
    <location>
        <begin position="161"/>
        <end position="180"/>
    </location>
</feature>
<dbReference type="GO" id="GO:0006352">
    <property type="term" value="P:DNA-templated transcription initiation"/>
    <property type="evidence" value="ECO:0007669"/>
    <property type="project" value="UniProtKB-UniRule"/>
</dbReference>
<comment type="subcellular location">
    <subcellularLocation>
        <location evidence="6">Cytoplasm</location>
    </subcellularLocation>
</comment>
<evidence type="ECO:0000256" key="2">
    <source>
        <dbReference type="ARBA" id="ARBA00023015"/>
    </source>
</evidence>
<keyword evidence="1 6" id="KW-0963">Cytoplasm</keyword>
<evidence type="ECO:0000256" key="3">
    <source>
        <dbReference type="ARBA" id="ARBA00023082"/>
    </source>
</evidence>
<keyword evidence="9" id="KW-1185">Reference proteome</keyword>
<dbReference type="InterPro" id="IPR014244">
    <property type="entry name" value="RNA_pol_sigma-I"/>
</dbReference>
<dbReference type="InterPro" id="IPR014284">
    <property type="entry name" value="RNA_pol_sigma-70_dom"/>
</dbReference>
<comment type="caution">
    <text evidence="8">The sequence shown here is derived from an EMBL/GenBank/DDBJ whole genome shotgun (WGS) entry which is preliminary data.</text>
</comment>
<dbReference type="GO" id="GO:0003677">
    <property type="term" value="F:DNA binding"/>
    <property type="evidence" value="ECO:0007669"/>
    <property type="project" value="UniProtKB-UniRule"/>
</dbReference>
<proteinExistence type="inferred from homology"/>
<dbReference type="Proteomes" id="UP000295325">
    <property type="component" value="Unassembled WGS sequence"/>
</dbReference>
<dbReference type="GO" id="GO:0005737">
    <property type="term" value="C:cytoplasm"/>
    <property type="evidence" value="ECO:0007669"/>
    <property type="project" value="UniProtKB-SubCell"/>
</dbReference>
<dbReference type="HAMAP" id="MF_02064">
    <property type="entry name" value="Sigma70_SigI"/>
    <property type="match status" value="1"/>
</dbReference>
<protein>
    <recommendedName>
        <fullName evidence="6">RNA polymerase sigma factor SigI</fullName>
    </recommendedName>
</protein>
<accession>A0A4V3ETP8</accession>
<comment type="activity regulation">
    <text evidence="6">Negatively regulated by the anti-sigma-I factor RsgI.</text>
</comment>
<comment type="similarity">
    <text evidence="6">Belongs to the sigma-70 factor family. SigI subfamily.</text>
</comment>
<dbReference type="Pfam" id="PF04542">
    <property type="entry name" value="Sigma70_r2"/>
    <property type="match status" value="1"/>
</dbReference>
<organism evidence="8 9">
    <name type="scientific">Fonticella tunisiensis</name>
    <dbReference type="NCBI Taxonomy" id="1096341"/>
    <lineage>
        <taxon>Bacteria</taxon>
        <taxon>Bacillati</taxon>
        <taxon>Bacillota</taxon>
        <taxon>Clostridia</taxon>
        <taxon>Eubacteriales</taxon>
        <taxon>Clostridiaceae</taxon>
        <taxon>Fonticella</taxon>
    </lineage>
</organism>
<dbReference type="PIRSF" id="PIRSF038953">
    <property type="entry name" value="SigI"/>
    <property type="match status" value="1"/>
</dbReference>
<evidence type="ECO:0000256" key="6">
    <source>
        <dbReference type="HAMAP-Rule" id="MF_02064"/>
    </source>
</evidence>
<evidence type="ECO:0000313" key="8">
    <source>
        <dbReference type="EMBL" id="TDT63375.1"/>
    </source>
</evidence>
<evidence type="ECO:0000259" key="7">
    <source>
        <dbReference type="Pfam" id="PF04542"/>
    </source>
</evidence>
<dbReference type="NCBIfam" id="TIGR02937">
    <property type="entry name" value="sigma70-ECF"/>
    <property type="match status" value="1"/>
</dbReference>
<evidence type="ECO:0000313" key="9">
    <source>
        <dbReference type="Proteomes" id="UP000295325"/>
    </source>
</evidence>
<keyword evidence="6" id="KW-0346">Stress response</keyword>
<keyword evidence="5 6" id="KW-0804">Transcription</keyword>
<keyword evidence="3 6" id="KW-0731">Sigma factor</keyword>
<feature type="domain" description="RNA polymerase sigma-70 region 2" evidence="7">
    <location>
        <begin position="8"/>
        <end position="75"/>
    </location>
</feature>